<dbReference type="InterPro" id="IPR036322">
    <property type="entry name" value="WD40_repeat_dom_sf"/>
</dbReference>
<feature type="repeat" description="WD" evidence="3">
    <location>
        <begin position="579"/>
        <end position="618"/>
    </location>
</feature>
<evidence type="ECO:0000256" key="2">
    <source>
        <dbReference type="ARBA" id="ARBA00022737"/>
    </source>
</evidence>
<evidence type="ECO:0000313" key="7">
    <source>
        <dbReference type="RefSeq" id="XP_013780103.1"/>
    </source>
</evidence>
<dbReference type="InterPro" id="IPR015943">
    <property type="entry name" value="WD40/YVTN_repeat-like_dom_sf"/>
</dbReference>
<dbReference type="PANTHER" id="PTHR19855:SF16">
    <property type="entry name" value="F-BOX AND WD REPEAT DOMAIN CONTAINING 8"/>
    <property type="match status" value="1"/>
</dbReference>
<dbReference type="SMART" id="SM00320">
    <property type="entry name" value="WD40"/>
    <property type="match status" value="4"/>
</dbReference>
<organism evidence="6 7">
    <name type="scientific">Limulus polyphemus</name>
    <name type="common">Atlantic horseshoe crab</name>
    <dbReference type="NCBI Taxonomy" id="6850"/>
    <lineage>
        <taxon>Eukaryota</taxon>
        <taxon>Metazoa</taxon>
        <taxon>Ecdysozoa</taxon>
        <taxon>Arthropoda</taxon>
        <taxon>Chelicerata</taxon>
        <taxon>Merostomata</taxon>
        <taxon>Xiphosura</taxon>
        <taxon>Limulidae</taxon>
        <taxon>Limulus</taxon>
    </lineage>
</organism>
<accession>A0ABM1BE16</accession>
<evidence type="ECO:0000256" key="1">
    <source>
        <dbReference type="ARBA" id="ARBA00022574"/>
    </source>
</evidence>
<dbReference type="Gene3D" id="1.20.1280.50">
    <property type="match status" value="1"/>
</dbReference>
<sequence length="709" mass="79302">MSGLDEFRNQWLQELKPVAEYTNPNGISKSSGSTSATAVDKEPGKDVGNIEIYLDPLKNSFVAAENSKAGTNRPDSDTSFQALNVGFDPNTIKRTMKDPISNQSFDKHNLSTRSVSDINYIDKFGDKRPWAFYITEQLLQGKVPCNSKLFQSKENNINENAYESIDKWYKTICDQSTVNKRSALSVITHDVPKKTKKDAFGKDCLIDVLIHDLDDINDIPFFDITLPKEVAIKIFQCLGIEDLCSCAQVSKSWRSIAEDDLLWYRLYCYSGYGNDTTAPVHSVQNWKGFLRDTIVREQTLRQNWKNRIGRLYELEDSRAGILCSAYSCPGFIVTGYYGGRLNLWRLREDGIDDYLTILDPDHDSRSRGLGSVTCVAVNQDFVVAGFDHGLVYTPISDIASKTVLPSEAPVTVVKMFEKGCIFAASSSSRVQVFSPNFEERSLTLQHETKVGHLSVSSLSNSEAFGVAVATDTVIRMHRCSSKEDISYVLHHLIGSTVTCLDSCGEVLGAGITDRTAVNVFQIPLYSLTDGHLIGNLASHTSAVLCLDLHNTPVHLIASGCRDKRARVFDMRTLKAEISISAHSRGVSQIQMDENRLVTGGEDGFVCVWDLRTRAKLWEMRNRHPVKYLRCEKTTLVTANIPDEKCPEPEDGELVVHRRQRGTVRVYDFSADQQTKGVPSICLSSYNEPTGYNYNIRLAVPYDEIRGFCS</sequence>
<keyword evidence="6" id="KW-1185">Reference proteome</keyword>
<evidence type="ECO:0000256" key="3">
    <source>
        <dbReference type="PROSITE-ProRule" id="PRU00221"/>
    </source>
</evidence>
<evidence type="ECO:0000259" key="5">
    <source>
        <dbReference type="PROSITE" id="PS50181"/>
    </source>
</evidence>
<feature type="domain" description="F-box" evidence="5">
    <location>
        <begin position="220"/>
        <end position="266"/>
    </location>
</feature>
<dbReference type="InterPro" id="IPR019775">
    <property type="entry name" value="WD40_repeat_CS"/>
</dbReference>
<dbReference type="PANTHER" id="PTHR19855">
    <property type="entry name" value="WD40 REPEAT PROTEIN 12, 37"/>
    <property type="match status" value="1"/>
</dbReference>
<evidence type="ECO:0000313" key="6">
    <source>
        <dbReference type="Proteomes" id="UP000694941"/>
    </source>
</evidence>
<dbReference type="PROSITE" id="PS00678">
    <property type="entry name" value="WD_REPEATS_1"/>
    <property type="match status" value="1"/>
</dbReference>
<dbReference type="Proteomes" id="UP000694941">
    <property type="component" value="Unplaced"/>
</dbReference>
<dbReference type="SMART" id="SM00256">
    <property type="entry name" value="FBOX"/>
    <property type="match status" value="1"/>
</dbReference>
<feature type="compositionally biased region" description="Polar residues" evidence="4">
    <location>
        <begin position="22"/>
        <end position="37"/>
    </location>
</feature>
<dbReference type="Pfam" id="PF00400">
    <property type="entry name" value="WD40"/>
    <property type="match status" value="2"/>
</dbReference>
<dbReference type="RefSeq" id="XP_013780103.1">
    <property type="nucleotide sequence ID" value="XM_013924649.2"/>
</dbReference>
<dbReference type="Gene3D" id="2.130.10.10">
    <property type="entry name" value="YVTN repeat-like/Quinoprotein amine dehydrogenase"/>
    <property type="match status" value="2"/>
</dbReference>
<dbReference type="GeneID" id="106464504"/>
<feature type="region of interest" description="Disordered" evidence="4">
    <location>
        <begin position="21"/>
        <end position="43"/>
    </location>
</feature>
<protein>
    <submittedName>
        <fullName evidence="7">F-box/WD repeat-containing protein 8-like</fullName>
    </submittedName>
</protein>
<evidence type="ECO:0000256" key="4">
    <source>
        <dbReference type="SAM" id="MobiDB-lite"/>
    </source>
</evidence>
<dbReference type="SUPFAM" id="SSF50978">
    <property type="entry name" value="WD40 repeat-like"/>
    <property type="match status" value="1"/>
</dbReference>
<dbReference type="PROSITE" id="PS50294">
    <property type="entry name" value="WD_REPEATS_REGION"/>
    <property type="match status" value="1"/>
</dbReference>
<dbReference type="PROSITE" id="PS50082">
    <property type="entry name" value="WD_REPEATS_2"/>
    <property type="match status" value="1"/>
</dbReference>
<dbReference type="CDD" id="cd22134">
    <property type="entry name" value="F-box_FBXW8"/>
    <property type="match status" value="1"/>
</dbReference>
<dbReference type="PROSITE" id="PS50181">
    <property type="entry name" value="FBOX"/>
    <property type="match status" value="1"/>
</dbReference>
<dbReference type="InterPro" id="IPR001810">
    <property type="entry name" value="F-box_dom"/>
</dbReference>
<keyword evidence="1 3" id="KW-0853">WD repeat</keyword>
<dbReference type="Pfam" id="PF12937">
    <property type="entry name" value="F-box-like"/>
    <property type="match status" value="1"/>
</dbReference>
<dbReference type="InterPro" id="IPR036047">
    <property type="entry name" value="F-box-like_dom_sf"/>
</dbReference>
<proteinExistence type="predicted"/>
<name>A0ABM1BE16_LIMPO</name>
<dbReference type="InterPro" id="IPR001680">
    <property type="entry name" value="WD40_rpt"/>
</dbReference>
<keyword evidence="2" id="KW-0677">Repeat</keyword>
<dbReference type="SUPFAM" id="SSF81383">
    <property type="entry name" value="F-box domain"/>
    <property type="match status" value="1"/>
</dbReference>
<reference evidence="7" key="1">
    <citation type="submission" date="2025-08" db="UniProtKB">
        <authorList>
            <consortium name="RefSeq"/>
        </authorList>
    </citation>
    <scope>IDENTIFICATION</scope>
    <source>
        <tissue evidence="7">Muscle</tissue>
    </source>
</reference>
<gene>
    <name evidence="7" type="primary">LOC106464504</name>
</gene>